<dbReference type="PANTHER" id="PTHR19919">
    <property type="entry name" value="WD REPEAT CONTAINING PROTEIN"/>
    <property type="match status" value="1"/>
</dbReference>
<name>A0A0C2XHJ3_AMAMK</name>
<gene>
    <name evidence="5" type="ORF">M378DRAFT_70847</name>
</gene>
<reference evidence="5 6" key="1">
    <citation type="submission" date="2014-04" db="EMBL/GenBank/DDBJ databases">
        <title>Evolutionary Origins and Diversification of the Mycorrhizal Mutualists.</title>
        <authorList>
            <consortium name="DOE Joint Genome Institute"/>
            <consortium name="Mycorrhizal Genomics Consortium"/>
            <person name="Kohler A."/>
            <person name="Kuo A."/>
            <person name="Nagy L.G."/>
            <person name="Floudas D."/>
            <person name="Copeland A."/>
            <person name="Barry K.W."/>
            <person name="Cichocki N."/>
            <person name="Veneault-Fourrey C."/>
            <person name="LaButti K."/>
            <person name="Lindquist E.A."/>
            <person name="Lipzen A."/>
            <person name="Lundell T."/>
            <person name="Morin E."/>
            <person name="Murat C."/>
            <person name="Riley R."/>
            <person name="Ohm R."/>
            <person name="Sun H."/>
            <person name="Tunlid A."/>
            <person name="Henrissat B."/>
            <person name="Grigoriev I.V."/>
            <person name="Hibbett D.S."/>
            <person name="Martin F."/>
        </authorList>
    </citation>
    <scope>NUCLEOTIDE SEQUENCE [LARGE SCALE GENOMIC DNA]</scope>
    <source>
        <strain evidence="5 6">Koide BX008</strain>
    </source>
</reference>
<dbReference type="SMART" id="SM00320">
    <property type="entry name" value="WD40"/>
    <property type="match status" value="5"/>
</dbReference>
<dbReference type="Pfam" id="PF00400">
    <property type="entry name" value="WD40"/>
    <property type="match status" value="2"/>
</dbReference>
<dbReference type="InParanoid" id="A0A0C2XHJ3"/>
<keyword evidence="6" id="KW-1185">Reference proteome</keyword>
<dbReference type="InterPro" id="IPR019775">
    <property type="entry name" value="WD40_repeat_CS"/>
</dbReference>
<evidence type="ECO:0000256" key="4">
    <source>
        <dbReference type="SAM" id="MobiDB-lite"/>
    </source>
</evidence>
<dbReference type="InterPro" id="IPR036322">
    <property type="entry name" value="WD40_repeat_dom_sf"/>
</dbReference>
<dbReference type="InterPro" id="IPR001680">
    <property type="entry name" value="WD40_rpt"/>
</dbReference>
<evidence type="ECO:0000256" key="1">
    <source>
        <dbReference type="ARBA" id="ARBA00022574"/>
    </source>
</evidence>
<sequence length="432" mass="46801">MTQTTFLQYEAPCKSFRYRPVHGIDWCKTPAPGPQQRARSCFRLGIASFMENFQNRIAVVGLQDERILVEDDYSEYPDFVTLCETHHGYPATSLQWQPASALNHSWTQKSPASELLATTSDALRVWEYTSDAPSSVSSFVGRGGSGSGGHSLTLKTALSGQSKVQSQANGAPLTSFSWNEKAPSLVVTSSIDTTCTVWNIDTSAAITQLIAHDREVYDVAWLPGSTDIFVSVGADGSLRAFDLRSLEHSTILYETPAPRNVPPPSSSPSSSARPPTSPLLRIAFNPSDSNYMSTFHVDDYEVQILDMRSPGQPVLELKAHQAPINAQGWSSSERSLLATASDDCQVLIWDLTNFIQTATSPRGAGSRLNSPRPDVKKRVVSEPVMAYTASSQVTGLAWSPIIQGIAMGNGLSTTSGEWVAIASGKQIKALKV</sequence>
<dbReference type="STRING" id="946122.A0A0C2XHJ3"/>
<proteinExistence type="predicted"/>
<dbReference type="PROSITE" id="PS50294">
    <property type="entry name" value="WD_REPEATS_REGION"/>
    <property type="match status" value="1"/>
</dbReference>
<evidence type="ECO:0000313" key="5">
    <source>
        <dbReference type="EMBL" id="KIL68911.1"/>
    </source>
</evidence>
<organism evidence="5 6">
    <name type="scientific">Amanita muscaria (strain Koide BX008)</name>
    <dbReference type="NCBI Taxonomy" id="946122"/>
    <lineage>
        <taxon>Eukaryota</taxon>
        <taxon>Fungi</taxon>
        <taxon>Dikarya</taxon>
        <taxon>Basidiomycota</taxon>
        <taxon>Agaricomycotina</taxon>
        <taxon>Agaricomycetes</taxon>
        <taxon>Agaricomycetidae</taxon>
        <taxon>Agaricales</taxon>
        <taxon>Pluteineae</taxon>
        <taxon>Amanitaceae</taxon>
        <taxon>Amanita</taxon>
    </lineage>
</organism>
<dbReference type="Proteomes" id="UP000054549">
    <property type="component" value="Unassembled WGS sequence"/>
</dbReference>
<feature type="repeat" description="WD" evidence="3">
    <location>
        <begin position="166"/>
        <end position="208"/>
    </location>
</feature>
<accession>A0A0C2XHJ3</accession>
<dbReference type="InterPro" id="IPR015943">
    <property type="entry name" value="WD40/YVTN_repeat-like_dom_sf"/>
</dbReference>
<feature type="repeat" description="WD" evidence="3">
    <location>
        <begin position="317"/>
        <end position="359"/>
    </location>
</feature>
<dbReference type="InterPro" id="IPR045159">
    <property type="entry name" value="DCAF7-like"/>
</dbReference>
<keyword evidence="1 3" id="KW-0853">WD repeat</keyword>
<evidence type="ECO:0000256" key="2">
    <source>
        <dbReference type="ARBA" id="ARBA00022737"/>
    </source>
</evidence>
<feature type="repeat" description="WD" evidence="3">
    <location>
        <begin position="209"/>
        <end position="251"/>
    </location>
</feature>
<dbReference type="OrthoDB" id="1284551at2759"/>
<evidence type="ECO:0000256" key="3">
    <source>
        <dbReference type="PROSITE-ProRule" id="PRU00221"/>
    </source>
</evidence>
<protein>
    <submittedName>
        <fullName evidence="5">Uncharacterized protein</fullName>
    </submittedName>
</protein>
<keyword evidence="2" id="KW-0677">Repeat</keyword>
<dbReference type="SUPFAM" id="SSF50978">
    <property type="entry name" value="WD40 repeat-like"/>
    <property type="match status" value="1"/>
</dbReference>
<dbReference type="AlphaFoldDB" id="A0A0C2XHJ3"/>
<dbReference type="FunCoup" id="A0A0C2XHJ3">
    <property type="interactions" value="529"/>
</dbReference>
<dbReference type="PROSITE" id="PS50082">
    <property type="entry name" value="WD_REPEATS_2"/>
    <property type="match status" value="3"/>
</dbReference>
<dbReference type="PROSITE" id="PS00678">
    <property type="entry name" value="WD_REPEATS_1"/>
    <property type="match status" value="2"/>
</dbReference>
<dbReference type="HOGENOM" id="CLU_013694_1_1_1"/>
<dbReference type="EMBL" id="KN818227">
    <property type="protein sequence ID" value="KIL68911.1"/>
    <property type="molecule type" value="Genomic_DNA"/>
</dbReference>
<dbReference type="Gene3D" id="2.130.10.10">
    <property type="entry name" value="YVTN repeat-like/Quinoprotein amine dehydrogenase"/>
    <property type="match status" value="1"/>
</dbReference>
<evidence type="ECO:0000313" key="6">
    <source>
        <dbReference type="Proteomes" id="UP000054549"/>
    </source>
</evidence>
<feature type="region of interest" description="Disordered" evidence="4">
    <location>
        <begin position="254"/>
        <end position="278"/>
    </location>
</feature>